<evidence type="ECO:0000313" key="2">
    <source>
        <dbReference type="EMBL" id="GGF23170.1"/>
    </source>
</evidence>
<evidence type="ECO:0000313" key="3">
    <source>
        <dbReference type="Proteomes" id="UP000660110"/>
    </source>
</evidence>
<sequence>MYVGRDMSELSMESKKNWQDRELGYFHYALSQTAPYLNQEGVTLLREINEEIKLRGGLKQREASWESSSKPTFD</sequence>
<dbReference type="RefSeq" id="WP_188377614.1">
    <property type="nucleotide sequence ID" value="NZ_BMEL01000003.1"/>
</dbReference>
<feature type="compositionally biased region" description="Basic and acidic residues" evidence="1">
    <location>
        <begin position="55"/>
        <end position="64"/>
    </location>
</feature>
<keyword evidence="3" id="KW-1185">Reference proteome</keyword>
<evidence type="ECO:0000256" key="1">
    <source>
        <dbReference type="SAM" id="MobiDB-lite"/>
    </source>
</evidence>
<dbReference type="EMBL" id="BMEL01000003">
    <property type="protein sequence ID" value="GGF23170.1"/>
    <property type="molecule type" value="Genomic_DNA"/>
</dbReference>
<comment type="caution">
    <text evidence="2">The sequence shown here is derived from an EMBL/GenBank/DDBJ whole genome shotgun (WGS) entry which is preliminary data.</text>
</comment>
<evidence type="ECO:0008006" key="4">
    <source>
        <dbReference type="Google" id="ProtNLM"/>
    </source>
</evidence>
<gene>
    <name evidence="2" type="primary">yfhS</name>
    <name evidence="2" type="ORF">GCM10010954_22430</name>
</gene>
<feature type="region of interest" description="Disordered" evidence="1">
    <location>
        <begin position="55"/>
        <end position="74"/>
    </location>
</feature>
<dbReference type="Proteomes" id="UP000660110">
    <property type="component" value="Unassembled WGS sequence"/>
</dbReference>
<organism evidence="2 3">
    <name type="scientific">Halobacillus andaensis</name>
    <dbReference type="NCBI Taxonomy" id="1176239"/>
    <lineage>
        <taxon>Bacteria</taxon>
        <taxon>Bacillati</taxon>
        <taxon>Bacillota</taxon>
        <taxon>Bacilli</taxon>
        <taxon>Bacillales</taxon>
        <taxon>Bacillaceae</taxon>
        <taxon>Halobacillus</taxon>
    </lineage>
</organism>
<reference evidence="2" key="1">
    <citation type="journal article" date="2014" name="Int. J. Syst. Evol. Microbiol.">
        <title>Complete genome sequence of Corynebacterium casei LMG S-19264T (=DSM 44701T), isolated from a smear-ripened cheese.</title>
        <authorList>
            <consortium name="US DOE Joint Genome Institute (JGI-PGF)"/>
            <person name="Walter F."/>
            <person name="Albersmeier A."/>
            <person name="Kalinowski J."/>
            <person name="Ruckert C."/>
        </authorList>
    </citation>
    <scope>NUCLEOTIDE SEQUENCE</scope>
    <source>
        <strain evidence="2">CGMCC 1.12153</strain>
    </source>
</reference>
<name>A0A917EWS3_HALAA</name>
<reference evidence="2" key="2">
    <citation type="submission" date="2020-09" db="EMBL/GenBank/DDBJ databases">
        <authorList>
            <person name="Sun Q."/>
            <person name="Zhou Y."/>
        </authorList>
    </citation>
    <scope>NUCLEOTIDE SEQUENCE</scope>
    <source>
        <strain evidence="2">CGMCC 1.12153</strain>
    </source>
</reference>
<dbReference type="AlphaFoldDB" id="A0A917EWS3"/>
<protein>
    <recommendedName>
        <fullName evidence="4">Cytosolic protein</fullName>
    </recommendedName>
</protein>
<feature type="compositionally biased region" description="Polar residues" evidence="1">
    <location>
        <begin position="65"/>
        <end position="74"/>
    </location>
</feature>
<accession>A0A917EWS3</accession>
<proteinExistence type="predicted"/>